<dbReference type="Gene3D" id="3.90.550.10">
    <property type="entry name" value="Spore Coat Polysaccharide Biosynthesis Protein SpsA, Chain A"/>
    <property type="match status" value="1"/>
</dbReference>
<reference evidence="6" key="1">
    <citation type="journal article" date="2019" name="Int. J. Syst. Evol. Microbiol.">
        <title>The Global Catalogue of Microorganisms (GCM) 10K type strain sequencing project: providing services to taxonomists for standard genome sequencing and annotation.</title>
        <authorList>
            <consortium name="The Broad Institute Genomics Platform"/>
            <consortium name="The Broad Institute Genome Sequencing Center for Infectious Disease"/>
            <person name="Wu L."/>
            <person name="Ma J."/>
        </authorList>
    </citation>
    <scope>NUCLEOTIDE SEQUENCE [LARGE SCALE GENOMIC DNA]</scope>
    <source>
        <strain evidence="6">CGMCC 1.8859</strain>
    </source>
</reference>
<name>A0ABQ2PC52_9NEIS</name>
<dbReference type="GO" id="GO:0016740">
    <property type="term" value="F:transferase activity"/>
    <property type="evidence" value="ECO:0007669"/>
    <property type="project" value="UniProtKB-KW"/>
</dbReference>
<comment type="caution">
    <text evidence="5">The sequence shown here is derived from an EMBL/GenBank/DDBJ whole genome shotgun (WGS) entry which is preliminary data.</text>
</comment>
<evidence type="ECO:0000256" key="2">
    <source>
        <dbReference type="ARBA" id="ARBA00022676"/>
    </source>
</evidence>
<dbReference type="InterPro" id="IPR029044">
    <property type="entry name" value="Nucleotide-diphossugar_trans"/>
</dbReference>
<comment type="similarity">
    <text evidence="1">Belongs to the glycosyltransferase 2 family.</text>
</comment>
<dbReference type="InterPro" id="IPR001173">
    <property type="entry name" value="Glyco_trans_2-like"/>
</dbReference>
<proteinExistence type="inferred from homology"/>
<dbReference type="InterPro" id="IPR050834">
    <property type="entry name" value="Glycosyltransf_2"/>
</dbReference>
<organism evidence="5 6">
    <name type="scientific">Silvimonas iriomotensis</name>
    <dbReference type="NCBI Taxonomy" id="449662"/>
    <lineage>
        <taxon>Bacteria</taxon>
        <taxon>Pseudomonadati</taxon>
        <taxon>Pseudomonadota</taxon>
        <taxon>Betaproteobacteria</taxon>
        <taxon>Neisseriales</taxon>
        <taxon>Chitinibacteraceae</taxon>
        <taxon>Silvimonas</taxon>
    </lineage>
</organism>
<keyword evidence="6" id="KW-1185">Reference proteome</keyword>
<dbReference type="PANTHER" id="PTHR43685">
    <property type="entry name" value="GLYCOSYLTRANSFERASE"/>
    <property type="match status" value="1"/>
</dbReference>
<evidence type="ECO:0000313" key="6">
    <source>
        <dbReference type="Proteomes" id="UP000637267"/>
    </source>
</evidence>
<keyword evidence="3 5" id="KW-0808">Transferase</keyword>
<dbReference type="PANTHER" id="PTHR43685:SF5">
    <property type="entry name" value="GLYCOSYLTRANSFERASE EPSE-RELATED"/>
    <property type="match status" value="1"/>
</dbReference>
<dbReference type="Pfam" id="PF00535">
    <property type="entry name" value="Glycos_transf_2"/>
    <property type="match status" value="1"/>
</dbReference>
<evidence type="ECO:0000259" key="4">
    <source>
        <dbReference type="Pfam" id="PF00535"/>
    </source>
</evidence>
<feature type="domain" description="Glycosyltransferase 2-like" evidence="4">
    <location>
        <begin position="11"/>
        <end position="139"/>
    </location>
</feature>
<protein>
    <submittedName>
        <fullName evidence="5">Glycosyl transferase</fullName>
    </submittedName>
</protein>
<dbReference type="SUPFAM" id="SSF53448">
    <property type="entry name" value="Nucleotide-diphospho-sugar transferases"/>
    <property type="match status" value="1"/>
</dbReference>
<gene>
    <name evidence="5" type="ORF">GCM10010970_28070</name>
</gene>
<evidence type="ECO:0000256" key="3">
    <source>
        <dbReference type="ARBA" id="ARBA00022679"/>
    </source>
</evidence>
<dbReference type="EMBL" id="BMLX01000003">
    <property type="protein sequence ID" value="GGP22807.1"/>
    <property type="molecule type" value="Genomic_DNA"/>
</dbReference>
<dbReference type="Proteomes" id="UP000637267">
    <property type="component" value="Unassembled WGS sequence"/>
</dbReference>
<sequence length="273" mass="30317">MDQTQNRVVCLIPHYNNPQGLVRSLASFGRDEQVDVLVVDDGSTRAPVDERAAREAFVAQGALRFLHLPQNRGIEHALNSGLSWIEARGYELIARLDCGDTNVPDRFARQVAYLDVHPKVMLLGGAASMVDQTGTEQFVLCHPTAHAAITRAMRRNSAFIHPAVMFRSAALARTGHYPLDAPAAEDYALFWSFVLHFEVANLPDVLIHYELDPGGISLSKRQRQIKSRLALQWQHKDASAAAWLGMARSALMLALPYQLVFKLKSQLRRGKGA</sequence>
<dbReference type="RefSeq" id="WP_188704979.1">
    <property type="nucleotide sequence ID" value="NZ_BMLX01000003.1"/>
</dbReference>
<keyword evidence="2" id="KW-0328">Glycosyltransferase</keyword>
<evidence type="ECO:0000313" key="5">
    <source>
        <dbReference type="EMBL" id="GGP22807.1"/>
    </source>
</evidence>
<accession>A0ABQ2PC52</accession>
<evidence type="ECO:0000256" key="1">
    <source>
        <dbReference type="ARBA" id="ARBA00006739"/>
    </source>
</evidence>